<evidence type="ECO:0000313" key="2">
    <source>
        <dbReference type="Proteomes" id="UP000664859"/>
    </source>
</evidence>
<gene>
    <name evidence="1" type="ORF">JKP88DRAFT_275299</name>
</gene>
<name>A0A835ZC98_9STRA</name>
<comment type="caution">
    <text evidence="1">The sequence shown here is derived from an EMBL/GenBank/DDBJ whole genome shotgun (WGS) entry which is preliminary data.</text>
</comment>
<reference evidence="1" key="1">
    <citation type="submission" date="2021-02" db="EMBL/GenBank/DDBJ databases">
        <title>First Annotated Genome of the Yellow-green Alga Tribonema minus.</title>
        <authorList>
            <person name="Mahan K.M."/>
        </authorList>
    </citation>
    <scope>NUCLEOTIDE SEQUENCE</scope>
    <source>
        <strain evidence="1">UTEX B ZZ1240</strain>
    </source>
</reference>
<sequence length="440" mass="47643">MVGQRRAQEATRGIIFSGSAGGKATTLSSGTETGCAGAASATALSEEGVAVFNHDTDARASLVREAQWSPLPHARAKYHALIDRYDTDVTVLRRLVCERASPNVIADEAVLAMSGDLTCWVPLVWRVQVPPQHVGVVAVDEGAAGVGWGTWGWLNRVNDGKQQVGLYGMNSCRQGGSAAVAEQCHLKEGLGLTFEVPPKLIGAQVSRDELQQLVRRRMTACELPFTSDEQREHFAQALLNLWRADTRTVRLAHAGRPRRLLVLAKGDSAAAPPAGYDWVPRGGEVAECPVDMRRWVMALDLQRFCGFMFRDTRRAYVTMSAAPASQQCQFWHSEGGAGPLLEKPKCDPLLLVLLASGVVAAHPQADALGFAILLVRRIELLNARFVCAAEHPLQNSMPRYCGTAARGSHLKEWEIGVAPGGAGHVDEDRYAQLNVDLTLS</sequence>
<dbReference type="AlphaFoldDB" id="A0A835ZC98"/>
<proteinExistence type="predicted"/>
<protein>
    <submittedName>
        <fullName evidence="1">Uncharacterized protein</fullName>
    </submittedName>
</protein>
<evidence type="ECO:0000313" key="1">
    <source>
        <dbReference type="EMBL" id="KAG5190408.1"/>
    </source>
</evidence>
<dbReference type="EMBL" id="JAFCMP010000035">
    <property type="protein sequence ID" value="KAG5190408.1"/>
    <property type="molecule type" value="Genomic_DNA"/>
</dbReference>
<organism evidence="1 2">
    <name type="scientific">Tribonema minus</name>
    <dbReference type="NCBI Taxonomy" id="303371"/>
    <lineage>
        <taxon>Eukaryota</taxon>
        <taxon>Sar</taxon>
        <taxon>Stramenopiles</taxon>
        <taxon>Ochrophyta</taxon>
        <taxon>PX clade</taxon>
        <taxon>Xanthophyceae</taxon>
        <taxon>Tribonematales</taxon>
        <taxon>Tribonemataceae</taxon>
        <taxon>Tribonema</taxon>
    </lineage>
</organism>
<keyword evidence="2" id="KW-1185">Reference proteome</keyword>
<accession>A0A835ZC98</accession>
<dbReference type="Proteomes" id="UP000664859">
    <property type="component" value="Unassembled WGS sequence"/>
</dbReference>